<feature type="region of interest" description="Disordered" evidence="1">
    <location>
        <begin position="99"/>
        <end position="118"/>
    </location>
</feature>
<feature type="compositionally biased region" description="Basic and acidic residues" evidence="1">
    <location>
        <begin position="103"/>
        <end position="118"/>
    </location>
</feature>
<feature type="compositionally biased region" description="Basic and acidic residues" evidence="1">
    <location>
        <begin position="13"/>
        <end position="24"/>
    </location>
</feature>
<name>A0A9N7UQW4_PLEPL</name>
<protein>
    <submittedName>
        <fullName evidence="2">Uncharacterized protein</fullName>
    </submittedName>
</protein>
<keyword evidence="3" id="KW-1185">Reference proteome</keyword>
<dbReference type="Proteomes" id="UP001153269">
    <property type="component" value="Unassembled WGS sequence"/>
</dbReference>
<feature type="compositionally biased region" description="Basic residues" evidence="1">
    <location>
        <begin position="1"/>
        <end position="11"/>
    </location>
</feature>
<gene>
    <name evidence="2" type="ORF">PLEPLA_LOCUS23102</name>
</gene>
<dbReference type="AlphaFoldDB" id="A0A9N7UQW4"/>
<proteinExistence type="predicted"/>
<evidence type="ECO:0000313" key="2">
    <source>
        <dbReference type="EMBL" id="CAB1435004.1"/>
    </source>
</evidence>
<evidence type="ECO:0000256" key="1">
    <source>
        <dbReference type="SAM" id="MobiDB-lite"/>
    </source>
</evidence>
<comment type="caution">
    <text evidence="2">The sequence shown here is derived from an EMBL/GenBank/DDBJ whole genome shotgun (WGS) entry which is preliminary data.</text>
</comment>
<organism evidence="2 3">
    <name type="scientific">Pleuronectes platessa</name>
    <name type="common">European plaice</name>
    <dbReference type="NCBI Taxonomy" id="8262"/>
    <lineage>
        <taxon>Eukaryota</taxon>
        <taxon>Metazoa</taxon>
        <taxon>Chordata</taxon>
        <taxon>Craniata</taxon>
        <taxon>Vertebrata</taxon>
        <taxon>Euteleostomi</taxon>
        <taxon>Actinopterygii</taxon>
        <taxon>Neopterygii</taxon>
        <taxon>Teleostei</taxon>
        <taxon>Neoteleostei</taxon>
        <taxon>Acanthomorphata</taxon>
        <taxon>Carangaria</taxon>
        <taxon>Pleuronectiformes</taxon>
        <taxon>Pleuronectoidei</taxon>
        <taxon>Pleuronectidae</taxon>
        <taxon>Pleuronectes</taxon>
    </lineage>
</organism>
<accession>A0A9N7UQW4</accession>
<feature type="region of interest" description="Disordered" evidence="1">
    <location>
        <begin position="1"/>
        <end position="91"/>
    </location>
</feature>
<dbReference type="EMBL" id="CADEAL010001723">
    <property type="protein sequence ID" value="CAB1435004.1"/>
    <property type="molecule type" value="Genomic_DNA"/>
</dbReference>
<reference evidence="2" key="1">
    <citation type="submission" date="2020-03" db="EMBL/GenBank/DDBJ databases">
        <authorList>
            <person name="Weist P."/>
        </authorList>
    </citation>
    <scope>NUCLEOTIDE SEQUENCE</scope>
</reference>
<evidence type="ECO:0000313" key="3">
    <source>
        <dbReference type="Proteomes" id="UP001153269"/>
    </source>
</evidence>
<sequence>MHAPFTKRQRHPPAPERGKLRSQDLTRTLMTILAQKATKRSTGDSLTAERAPPRRRDVLSIRPTAPDTQGPGGQEETRSDKRNTWTPRATRRLRILEAVRNADAAHHSTRDPRLLSPA</sequence>